<dbReference type="InterPro" id="IPR050604">
    <property type="entry name" value="PDZ-LIM_domain"/>
</dbReference>
<dbReference type="GO" id="GO:0046872">
    <property type="term" value="F:metal ion binding"/>
    <property type="evidence" value="ECO:0007669"/>
    <property type="project" value="UniProtKB-KW"/>
</dbReference>
<feature type="compositionally biased region" description="Polar residues" evidence="5">
    <location>
        <begin position="173"/>
        <end position="185"/>
    </location>
</feature>
<reference evidence="7 8" key="1">
    <citation type="submission" date="2015-08" db="EMBL/GenBank/DDBJ databases">
        <title>Next Generation Sequencing and Analysis of the Genome of Puccinia sorghi L Schw, the Causal Agent of Maize Common Rust.</title>
        <authorList>
            <person name="Rochi L."/>
            <person name="Burguener G."/>
            <person name="Darino M."/>
            <person name="Turjanski A."/>
            <person name="Kreff E."/>
            <person name="Dieguez M.J."/>
            <person name="Sacco F."/>
        </authorList>
    </citation>
    <scope>NUCLEOTIDE SEQUENCE [LARGE SCALE GENOMIC DNA]</scope>
    <source>
        <strain evidence="7 8">RO10H11247</strain>
    </source>
</reference>
<keyword evidence="2 4" id="KW-0862">Zinc</keyword>
<evidence type="ECO:0000256" key="5">
    <source>
        <dbReference type="SAM" id="MobiDB-lite"/>
    </source>
</evidence>
<dbReference type="SMART" id="SM00132">
    <property type="entry name" value="LIM"/>
    <property type="match status" value="2"/>
</dbReference>
<sequence>MALAFFNAPALPALFGFSSTTATGSTGQDGRPESMSAEAIIKCSDCGGDVVLAQLGEHVCVLPSDQQQSPSSSPPDDDEPNLNHQIPASKPLQSDKTSLSCKSTSFLGVHPFSSCPSAYQGYPIPPFQPTHLSSSPLSSSNSLPITVSSSIRTRASTLSSSDPSTISSGNSSVNTSATSHSTALTDPSIASASHSPPTSASTQHQSPATATTLDLLKEKLLHSMRPELPKPTSLNYSGGAMSHKSKMTTSSSDLSLNTSDTSSSSNSSSARLPFLERYAQLTKTTIPTKPSSRAAEYQKAVPALMSKTSPTPITSPVLSPVSKTLEYSPPANQLKLPNSKSMPFSNLSRLGLASQRREALSREATHEPKRMPSSSSATSGLDKLIAREHEEPSWIRKVEAPIIQPSRPSTVRQPEQHSRAGSGNNNSLERVHLPTSSVSGLEDLMGDLMTEMSKKAELSSEEYQKRTRHNHHVVQKIVVPDTRPFSGSNNDYDYDPMMTPRNFDHKDSYGDDVLRRVRLGFLINDRRLNRDLVSKLCQACMERPIRYVKNSSQDEEGGFCSSCYAELYLPKCRKCFKAIEGGAVTDRVGKVLGKYHASCFNCYECHAPFPNGEFYVWERKPVCSKDYHRLAGTICCNEWCGLGIEGRCVSLILDSVESGWVRNSEGRKLYHAEHFCCSHVGCGMSLHEFHFVVNRLPWCEKHAHQQQEKKSSGFQSSNNSLARRRTIIIQNVL</sequence>
<organism evidence="7 8">
    <name type="scientific">Puccinia sorghi</name>
    <dbReference type="NCBI Taxonomy" id="27349"/>
    <lineage>
        <taxon>Eukaryota</taxon>
        <taxon>Fungi</taxon>
        <taxon>Dikarya</taxon>
        <taxon>Basidiomycota</taxon>
        <taxon>Pucciniomycotina</taxon>
        <taxon>Pucciniomycetes</taxon>
        <taxon>Pucciniales</taxon>
        <taxon>Pucciniaceae</taxon>
        <taxon>Puccinia</taxon>
    </lineage>
</organism>
<protein>
    <recommendedName>
        <fullName evidence="6">LIM zinc-binding domain-containing protein</fullName>
    </recommendedName>
</protein>
<proteinExistence type="predicted"/>
<evidence type="ECO:0000313" key="8">
    <source>
        <dbReference type="Proteomes" id="UP000037035"/>
    </source>
</evidence>
<accession>A0A0L6UIP1</accession>
<feature type="compositionally biased region" description="Polar residues" evidence="5">
    <location>
        <begin position="82"/>
        <end position="97"/>
    </location>
</feature>
<dbReference type="GO" id="GO:0001725">
    <property type="term" value="C:stress fiber"/>
    <property type="evidence" value="ECO:0007669"/>
    <property type="project" value="TreeGrafter"/>
</dbReference>
<feature type="region of interest" description="Disordered" evidence="5">
    <location>
        <begin position="402"/>
        <end position="430"/>
    </location>
</feature>
<evidence type="ECO:0000256" key="4">
    <source>
        <dbReference type="PROSITE-ProRule" id="PRU00125"/>
    </source>
</evidence>
<feature type="compositionally biased region" description="Low complexity" evidence="5">
    <location>
        <begin position="153"/>
        <end position="172"/>
    </location>
</feature>
<evidence type="ECO:0000313" key="7">
    <source>
        <dbReference type="EMBL" id="KNZ48399.1"/>
    </source>
</evidence>
<feature type="region of interest" description="Disordered" evidence="5">
    <location>
        <begin position="224"/>
        <end position="269"/>
    </location>
</feature>
<dbReference type="EMBL" id="LAVV01010940">
    <property type="protein sequence ID" value="KNZ48399.1"/>
    <property type="molecule type" value="Genomic_DNA"/>
</dbReference>
<dbReference type="PROSITE" id="PS00478">
    <property type="entry name" value="LIM_DOMAIN_1"/>
    <property type="match status" value="1"/>
</dbReference>
<feature type="domain" description="LIM zinc-binding" evidence="6">
    <location>
        <begin position="570"/>
        <end position="633"/>
    </location>
</feature>
<feature type="compositionally biased region" description="Basic and acidic residues" evidence="5">
    <location>
        <begin position="355"/>
        <end position="370"/>
    </location>
</feature>
<dbReference type="GO" id="GO:0031941">
    <property type="term" value="C:filamentous actin"/>
    <property type="evidence" value="ECO:0007669"/>
    <property type="project" value="TreeGrafter"/>
</dbReference>
<dbReference type="AlphaFoldDB" id="A0A0L6UIP1"/>
<keyword evidence="3 4" id="KW-0440">LIM domain</keyword>
<evidence type="ECO:0000256" key="2">
    <source>
        <dbReference type="ARBA" id="ARBA00022833"/>
    </source>
</evidence>
<gene>
    <name evidence="7" type="ORF">VP01_569g7</name>
</gene>
<keyword evidence="1 4" id="KW-0479">Metal-binding</keyword>
<dbReference type="GO" id="GO:0030695">
    <property type="term" value="F:GTPase regulator activity"/>
    <property type="evidence" value="ECO:0007669"/>
    <property type="project" value="UniProtKB-ARBA"/>
</dbReference>
<evidence type="ECO:0000259" key="6">
    <source>
        <dbReference type="PROSITE" id="PS50023"/>
    </source>
</evidence>
<dbReference type="GO" id="GO:0051371">
    <property type="term" value="F:muscle alpha-actinin binding"/>
    <property type="evidence" value="ECO:0007669"/>
    <property type="project" value="TreeGrafter"/>
</dbReference>
<dbReference type="InterPro" id="IPR001781">
    <property type="entry name" value="Znf_LIM"/>
</dbReference>
<feature type="compositionally biased region" description="Low complexity" evidence="5">
    <location>
        <begin position="247"/>
        <end position="269"/>
    </location>
</feature>
<dbReference type="Gene3D" id="2.10.110.10">
    <property type="entry name" value="Cysteine Rich Protein"/>
    <property type="match status" value="2"/>
</dbReference>
<dbReference type="OrthoDB" id="1112565at2759"/>
<feature type="region of interest" description="Disordered" evidence="5">
    <location>
        <begin position="64"/>
        <end position="97"/>
    </location>
</feature>
<dbReference type="GO" id="GO:0003779">
    <property type="term" value="F:actin binding"/>
    <property type="evidence" value="ECO:0007669"/>
    <property type="project" value="TreeGrafter"/>
</dbReference>
<feature type="compositionally biased region" description="Low complexity" evidence="5">
    <location>
        <begin position="187"/>
        <end position="201"/>
    </location>
</feature>
<dbReference type="SUPFAM" id="SSF57716">
    <property type="entry name" value="Glucocorticoid receptor-like (DNA-binding domain)"/>
    <property type="match status" value="1"/>
</dbReference>
<dbReference type="STRING" id="27349.A0A0L6UIP1"/>
<dbReference type="PANTHER" id="PTHR24214">
    <property type="entry name" value="PDZ AND LIM DOMAIN PROTEIN ZASP"/>
    <property type="match status" value="1"/>
</dbReference>
<dbReference type="VEuPathDB" id="FungiDB:VP01_569g7"/>
<dbReference type="CDD" id="cd08368">
    <property type="entry name" value="LIM"/>
    <property type="match status" value="1"/>
</dbReference>
<dbReference type="Proteomes" id="UP000037035">
    <property type="component" value="Unassembled WGS sequence"/>
</dbReference>
<comment type="caution">
    <text evidence="7">The sequence shown here is derived from an EMBL/GenBank/DDBJ whole genome shotgun (WGS) entry which is preliminary data.</text>
</comment>
<dbReference type="PROSITE" id="PS50023">
    <property type="entry name" value="LIM_DOMAIN_2"/>
    <property type="match status" value="1"/>
</dbReference>
<evidence type="ECO:0000256" key="1">
    <source>
        <dbReference type="ARBA" id="ARBA00022723"/>
    </source>
</evidence>
<feature type="region of interest" description="Disordered" evidence="5">
    <location>
        <begin position="153"/>
        <end position="208"/>
    </location>
</feature>
<dbReference type="GO" id="GO:0030036">
    <property type="term" value="P:actin cytoskeleton organization"/>
    <property type="evidence" value="ECO:0007669"/>
    <property type="project" value="TreeGrafter"/>
</dbReference>
<feature type="region of interest" description="Disordered" evidence="5">
    <location>
        <begin position="353"/>
        <end position="381"/>
    </location>
</feature>
<evidence type="ECO:0000256" key="3">
    <source>
        <dbReference type="ARBA" id="ARBA00023038"/>
    </source>
</evidence>
<name>A0A0L6UIP1_9BASI</name>
<keyword evidence="8" id="KW-1185">Reference proteome</keyword>
<feature type="compositionally biased region" description="Polar residues" evidence="5">
    <location>
        <begin position="406"/>
        <end position="430"/>
    </location>
</feature>
<dbReference type="PANTHER" id="PTHR24214:SF38">
    <property type="entry name" value="PDZ AND LIM DOMAIN PROTEIN ZASP-RELATED"/>
    <property type="match status" value="1"/>
</dbReference>
<dbReference type="Pfam" id="PF00412">
    <property type="entry name" value="LIM"/>
    <property type="match status" value="1"/>
</dbReference>